<dbReference type="AlphaFoldDB" id="A0A0H4VEQ9"/>
<feature type="modified residue" description="N6-(pyridoxal phosphate)lysine" evidence="5">
    <location>
        <position position="262"/>
    </location>
</feature>
<dbReference type="GO" id="GO:0016020">
    <property type="term" value="C:membrane"/>
    <property type="evidence" value="ECO:0007669"/>
    <property type="project" value="GOC"/>
</dbReference>
<sequence length="411" mass="43762">MQSSPDINTLDKSFAVENDALLEAVRLLVEHTPGAPAFAFDDLPAHLPEAGAGERELLPDLAALVLGGAHRLDSELSFAHMDPPTPWLTWAMALWNARLNQNLLHPETAPIARKIEELTIAWLAPFFGMDGGHMVPGSTVANLTALWAAREIRGIEEVAAPITAHVSIEKSARLLGLQFRPLPTDDQGRMLPEAAVNLEQSCLVLVAGATSTGVIDPLILAGSAAWTHVDAAWAGPLRLSETHAGLLDGIEHADSIAVSAHKWLFQPKESALVFFRDATAAHSALSFGGAYLAAPNVGLLGSHGAAAVPLFATLWAWGRDGIASRLDTCLAAAEKFAAFVEEDERLELFGRPETGVVVWRPRDKSVDQISAILPVGLASRTTIAGSEWLRCVSANPSADVDAIIMAVQKVI</sequence>
<comment type="cofactor">
    <cofactor evidence="1 5 6">
        <name>pyridoxal 5'-phosphate</name>
        <dbReference type="ChEBI" id="CHEBI:597326"/>
    </cofactor>
</comment>
<dbReference type="PATRIC" id="fig|1648404.4.peg.747"/>
<dbReference type="GO" id="GO:0008117">
    <property type="term" value="F:sphinganine-1-phosphate aldolase activity"/>
    <property type="evidence" value="ECO:0007669"/>
    <property type="project" value="TreeGrafter"/>
</dbReference>
<organism evidence="7 8">
    <name type="scientific">Aurantiacibacter atlanticus</name>
    <dbReference type="NCBI Taxonomy" id="1648404"/>
    <lineage>
        <taxon>Bacteria</taxon>
        <taxon>Pseudomonadati</taxon>
        <taxon>Pseudomonadota</taxon>
        <taxon>Alphaproteobacteria</taxon>
        <taxon>Sphingomonadales</taxon>
        <taxon>Erythrobacteraceae</taxon>
        <taxon>Aurantiacibacter</taxon>
    </lineage>
</organism>
<comment type="similarity">
    <text evidence="4">Belongs to the group II decarboxylase family. Sphingosine-1-phosphate lyase subfamily.</text>
</comment>
<evidence type="ECO:0000313" key="8">
    <source>
        <dbReference type="Proteomes" id="UP000059113"/>
    </source>
</evidence>
<keyword evidence="2 5" id="KW-0663">Pyridoxal phosphate</keyword>
<dbReference type="GO" id="GO:0019752">
    <property type="term" value="P:carboxylic acid metabolic process"/>
    <property type="evidence" value="ECO:0007669"/>
    <property type="project" value="InterPro"/>
</dbReference>
<dbReference type="InterPro" id="IPR015424">
    <property type="entry name" value="PyrdxlP-dep_Trfase"/>
</dbReference>
<evidence type="ECO:0000256" key="6">
    <source>
        <dbReference type="RuleBase" id="RU000382"/>
    </source>
</evidence>
<proteinExistence type="inferred from homology"/>
<dbReference type="InterPro" id="IPR050477">
    <property type="entry name" value="GrpII_AminoAcid_Decarb"/>
</dbReference>
<dbReference type="Pfam" id="PF00282">
    <property type="entry name" value="Pyridoxal_deC"/>
    <property type="match status" value="1"/>
</dbReference>
<evidence type="ECO:0000256" key="1">
    <source>
        <dbReference type="ARBA" id="ARBA00001933"/>
    </source>
</evidence>
<dbReference type="GO" id="GO:0030149">
    <property type="term" value="P:sphingolipid catabolic process"/>
    <property type="evidence" value="ECO:0007669"/>
    <property type="project" value="TreeGrafter"/>
</dbReference>
<dbReference type="STRING" id="1648404.CP97_03540"/>
<evidence type="ECO:0000313" key="7">
    <source>
        <dbReference type="EMBL" id="AKQ41311.1"/>
    </source>
</evidence>
<keyword evidence="8" id="KW-1185">Reference proteome</keyword>
<name>A0A0H4VEQ9_9SPHN</name>
<accession>A0A0H4VEQ9</accession>
<dbReference type="PANTHER" id="PTHR42735:SF6">
    <property type="entry name" value="SPHINGOSINE-1-PHOSPHATE LYASE 1"/>
    <property type="match status" value="1"/>
</dbReference>
<reference evidence="7 8" key="1">
    <citation type="journal article" date="2015" name="Int. J. Syst. Evol. Microbiol.">
        <title>Erythrobacter atlanticus sp. nov., a bacterium from ocean sediment able to degrade polycyclic aromatic hydrocarbons.</title>
        <authorList>
            <person name="Zhuang L."/>
            <person name="Liu Y."/>
            <person name="Wang L."/>
            <person name="Wang W."/>
            <person name="Shao Z."/>
        </authorList>
    </citation>
    <scope>NUCLEOTIDE SEQUENCE [LARGE SCALE GENOMIC DNA]</scope>
    <source>
        <strain evidence="8">s21-N3</strain>
    </source>
</reference>
<keyword evidence="3 6" id="KW-0456">Lyase</keyword>
<dbReference type="EMBL" id="CP011310">
    <property type="protein sequence ID" value="AKQ41311.1"/>
    <property type="molecule type" value="Genomic_DNA"/>
</dbReference>
<dbReference type="InterPro" id="IPR002129">
    <property type="entry name" value="PyrdxlP-dep_de-COase"/>
</dbReference>
<gene>
    <name evidence="7" type="ORF">CP97_03540</name>
</gene>
<dbReference type="Proteomes" id="UP000059113">
    <property type="component" value="Chromosome"/>
</dbReference>
<dbReference type="PANTHER" id="PTHR42735">
    <property type="match status" value="1"/>
</dbReference>
<dbReference type="Gene3D" id="3.90.1150.10">
    <property type="entry name" value="Aspartate Aminotransferase, domain 1"/>
    <property type="match status" value="1"/>
</dbReference>
<dbReference type="SUPFAM" id="SSF53383">
    <property type="entry name" value="PLP-dependent transferases"/>
    <property type="match status" value="1"/>
</dbReference>
<evidence type="ECO:0000256" key="2">
    <source>
        <dbReference type="ARBA" id="ARBA00022898"/>
    </source>
</evidence>
<dbReference type="KEGG" id="ery:CP97_03540"/>
<dbReference type="RefSeq" id="WP_048884813.1">
    <property type="nucleotide sequence ID" value="NZ_CP011310.1"/>
</dbReference>
<evidence type="ECO:0000256" key="3">
    <source>
        <dbReference type="ARBA" id="ARBA00023239"/>
    </source>
</evidence>
<dbReference type="GO" id="GO:0030170">
    <property type="term" value="F:pyridoxal phosphate binding"/>
    <property type="evidence" value="ECO:0007669"/>
    <property type="project" value="InterPro"/>
</dbReference>
<dbReference type="InterPro" id="IPR015421">
    <property type="entry name" value="PyrdxlP-dep_Trfase_major"/>
</dbReference>
<dbReference type="Gene3D" id="3.40.640.10">
    <property type="entry name" value="Type I PLP-dependent aspartate aminotransferase-like (Major domain)"/>
    <property type="match status" value="1"/>
</dbReference>
<reference evidence="8" key="2">
    <citation type="submission" date="2015-04" db="EMBL/GenBank/DDBJ databases">
        <title>The complete genome sequence of Erythrobacter sp. s21-N3.</title>
        <authorList>
            <person name="Zhuang L."/>
            <person name="Liu Y."/>
            <person name="Shao Z."/>
        </authorList>
    </citation>
    <scope>NUCLEOTIDE SEQUENCE [LARGE SCALE GENOMIC DNA]</scope>
    <source>
        <strain evidence="8">s21-N3</strain>
    </source>
</reference>
<dbReference type="InterPro" id="IPR015422">
    <property type="entry name" value="PyrdxlP-dep_Trfase_small"/>
</dbReference>
<evidence type="ECO:0000256" key="5">
    <source>
        <dbReference type="PIRSR" id="PIRSR602129-50"/>
    </source>
</evidence>
<protein>
    <submittedName>
        <fullName evidence="7">Pyridoxal-dependent decarboxylase family protein</fullName>
    </submittedName>
</protein>
<evidence type="ECO:0000256" key="4">
    <source>
        <dbReference type="ARBA" id="ARBA00038302"/>
    </source>
</evidence>